<dbReference type="SMART" id="SM00382">
    <property type="entry name" value="AAA"/>
    <property type="match status" value="1"/>
</dbReference>
<dbReference type="InterPro" id="IPR011006">
    <property type="entry name" value="CheY-like_superfamily"/>
</dbReference>
<dbReference type="PROSITE" id="PS00676">
    <property type="entry name" value="SIGMA54_INTERACT_2"/>
    <property type="match status" value="1"/>
</dbReference>
<evidence type="ECO:0000313" key="9">
    <source>
        <dbReference type="EMBL" id="SDL83249.1"/>
    </source>
</evidence>
<keyword evidence="5" id="KW-0804">Transcription</keyword>
<dbReference type="PROSITE" id="PS00675">
    <property type="entry name" value="SIGMA54_INTERACT_1"/>
    <property type="match status" value="1"/>
</dbReference>
<dbReference type="InterPro" id="IPR002197">
    <property type="entry name" value="HTH_Fis"/>
</dbReference>
<dbReference type="InterPro" id="IPR027417">
    <property type="entry name" value="P-loop_NTPase"/>
</dbReference>
<dbReference type="Pfam" id="PF02954">
    <property type="entry name" value="HTH_8"/>
    <property type="match status" value="1"/>
</dbReference>
<dbReference type="PROSITE" id="PS00688">
    <property type="entry name" value="SIGMA54_INTERACT_3"/>
    <property type="match status" value="1"/>
</dbReference>
<dbReference type="GO" id="GO:0005524">
    <property type="term" value="F:ATP binding"/>
    <property type="evidence" value="ECO:0007669"/>
    <property type="project" value="UniProtKB-KW"/>
</dbReference>
<dbReference type="Gene3D" id="1.10.10.60">
    <property type="entry name" value="Homeodomain-like"/>
    <property type="match status" value="1"/>
</dbReference>
<dbReference type="PANTHER" id="PTHR32071:SF113">
    <property type="entry name" value="ALGINATE BIOSYNTHESIS TRANSCRIPTIONAL REGULATORY PROTEIN ALGB"/>
    <property type="match status" value="1"/>
</dbReference>
<dbReference type="InterPro" id="IPR002078">
    <property type="entry name" value="Sigma_54_int"/>
</dbReference>
<dbReference type="GO" id="GO:0000160">
    <property type="term" value="P:phosphorelay signal transduction system"/>
    <property type="evidence" value="ECO:0007669"/>
    <property type="project" value="InterPro"/>
</dbReference>
<reference evidence="9 10" key="1">
    <citation type="submission" date="2016-10" db="EMBL/GenBank/DDBJ databases">
        <authorList>
            <person name="de Groot N.N."/>
        </authorList>
    </citation>
    <scope>NUCLEOTIDE SEQUENCE [LARGE SCALE GENOMIC DNA]</scope>
    <source>
        <strain evidence="9 10">DSM 17813</strain>
    </source>
</reference>
<dbReference type="PRINTS" id="PR01590">
    <property type="entry name" value="HTHFIS"/>
</dbReference>
<dbReference type="InterPro" id="IPR025662">
    <property type="entry name" value="Sigma_54_int_dom_ATP-bd_1"/>
</dbReference>
<evidence type="ECO:0000256" key="4">
    <source>
        <dbReference type="ARBA" id="ARBA00023125"/>
    </source>
</evidence>
<dbReference type="SMART" id="SM00448">
    <property type="entry name" value="REC"/>
    <property type="match status" value="1"/>
</dbReference>
<dbReference type="Proteomes" id="UP000182146">
    <property type="component" value="Unassembled WGS sequence"/>
</dbReference>
<dbReference type="InterPro" id="IPR058031">
    <property type="entry name" value="AAA_lid_NorR"/>
</dbReference>
<proteinExistence type="predicted"/>
<keyword evidence="1" id="KW-0547">Nucleotide-binding</keyword>
<dbReference type="InterPro" id="IPR001789">
    <property type="entry name" value="Sig_transdc_resp-reg_receiver"/>
</dbReference>
<dbReference type="OrthoDB" id="9763792at2"/>
<evidence type="ECO:0000256" key="2">
    <source>
        <dbReference type="ARBA" id="ARBA00022840"/>
    </source>
</evidence>
<evidence type="ECO:0000256" key="3">
    <source>
        <dbReference type="ARBA" id="ARBA00023015"/>
    </source>
</evidence>
<dbReference type="CDD" id="cd00009">
    <property type="entry name" value="AAA"/>
    <property type="match status" value="1"/>
</dbReference>
<name>A0A1G9N9Y3_9BACT</name>
<dbReference type="CDD" id="cd00156">
    <property type="entry name" value="REC"/>
    <property type="match status" value="1"/>
</dbReference>
<dbReference type="GO" id="GO:0006355">
    <property type="term" value="P:regulation of DNA-templated transcription"/>
    <property type="evidence" value="ECO:0007669"/>
    <property type="project" value="InterPro"/>
</dbReference>
<dbReference type="FunFam" id="3.40.50.300:FF:000006">
    <property type="entry name" value="DNA-binding transcriptional regulator NtrC"/>
    <property type="match status" value="1"/>
</dbReference>
<keyword evidence="4" id="KW-0238">DNA-binding</keyword>
<evidence type="ECO:0000256" key="5">
    <source>
        <dbReference type="ARBA" id="ARBA00023163"/>
    </source>
</evidence>
<dbReference type="Pfam" id="PF00158">
    <property type="entry name" value="Sigma54_activat"/>
    <property type="match status" value="1"/>
</dbReference>
<dbReference type="Gene3D" id="3.40.50.300">
    <property type="entry name" value="P-loop containing nucleotide triphosphate hydrolases"/>
    <property type="match status" value="1"/>
</dbReference>
<dbReference type="SUPFAM" id="SSF46689">
    <property type="entry name" value="Homeodomain-like"/>
    <property type="match status" value="1"/>
</dbReference>
<evidence type="ECO:0000256" key="1">
    <source>
        <dbReference type="ARBA" id="ARBA00022741"/>
    </source>
</evidence>
<sequence>MSDKKATEPHPDKTHILYVDDEPAYCRLFRRALSDDTRFLVTTAESGEEALRLLHETTADIVITDLLMPRMDGMELLRRIRKSSPETFVLILTGVDSTSEAVKAIKAGAYDYILKPLDMTMLRRQLDKILQHKQLLRESSLVPDKKFRFENLVGRDAAMYEIFEKIGHLAQTDTTVLIHGESGTGKELIAEAIHARGVRRDKPFIRVNCAALTETLINSALFGHEKGAFTGATARKSGFFEAASGGTIFLDEIGDIPIQTQVALLRVLELGNFQRVGGTDTIQVDTRIICATNRDLSSAIKDKSFREDLYYRINVVSLTAPPLRARKSDIPLLANFFLDKYRRETGKNVTGISKAALALLCDHDWPGNVRELANTLEHAVVFCQGRQILPAHLPESIRIADQGQFSLTLHDSSLAGAEAALIRRVLESKDWHLSHAAQALGIARGTLYSKMEKLGIRKPH</sequence>
<dbReference type="PROSITE" id="PS50110">
    <property type="entry name" value="RESPONSE_REGULATORY"/>
    <property type="match status" value="1"/>
</dbReference>
<dbReference type="PANTHER" id="PTHR32071">
    <property type="entry name" value="TRANSCRIPTIONAL REGULATORY PROTEIN"/>
    <property type="match status" value="1"/>
</dbReference>
<dbReference type="STRING" id="392333.SAMN05660860_01393"/>
<protein>
    <submittedName>
        <fullName evidence="9">Two-component system, NtrC family, response regulator HydG</fullName>
    </submittedName>
</protein>
<dbReference type="InterPro" id="IPR009057">
    <property type="entry name" value="Homeodomain-like_sf"/>
</dbReference>
<dbReference type="PROSITE" id="PS50045">
    <property type="entry name" value="SIGMA54_INTERACT_4"/>
    <property type="match status" value="1"/>
</dbReference>
<feature type="domain" description="Response regulatory" evidence="8">
    <location>
        <begin position="15"/>
        <end position="130"/>
    </location>
</feature>
<keyword evidence="2" id="KW-0067">ATP-binding</keyword>
<accession>A0A1G9N9Y3</accession>
<dbReference type="InterPro" id="IPR003593">
    <property type="entry name" value="AAA+_ATPase"/>
</dbReference>
<keyword evidence="3" id="KW-0805">Transcription regulation</keyword>
<dbReference type="EMBL" id="FNGU01000002">
    <property type="protein sequence ID" value="SDL83249.1"/>
    <property type="molecule type" value="Genomic_DNA"/>
</dbReference>
<evidence type="ECO:0000259" key="7">
    <source>
        <dbReference type="PROSITE" id="PS50045"/>
    </source>
</evidence>
<dbReference type="Pfam" id="PF00072">
    <property type="entry name" value="Response_reg"/>
    <property type="match status" value="1"/>
</dbReference>
<dbReference type="SUPFAM" id="SSF52540">
    <property type="entry name" value="P-loop containing nucleoside triphosphate hydrolases"/>
    <property type="match status" value="1"/>
</dbReference>
<dbReference type="Gene3D" id="1.10.8.60">
    <property type="match status" value="1"/>
</dbReference>
<evidence type="ECO:0000256" key="6">
    <source>
        <dbReference type="PROSITE-ProRule" id="PRU00169"/>
    </source>
</evidence>
<dbReference type="InterPro" id="IPR025944">
    <property type="entry name" value="Sigma_54_int_dom_CS"/>
</dbReference>
<organism evidence="9 10">
    <name type="scientific">Geoalkalibacter ferrihydriticus</name>
    <dbReference type="NCBI Taxonomy" id="392333"/>
    <lineage>
        <taxon>Bacteria</taxon>
        <taxon>Pseudomonadati</taxon>
        <taxon>Thermodesulfobacteriota</taxon>
        <taxon>Desulfuromonadia</taxon>
        <taxon>Desulfuromonadales</taxon>
        <taxon>Geoalkalibacteraceae</taxon>
        <taxon>Geoalkalibacter</taxon>
    </lineage>
</organism>
<keyword evidence="6" id="KW-0597">Phosphoprotein</keyword>
<dbReference type="GO" id="GO:0043565">
    <property type="term" value="F:sequence-specific DNA binding"/>
    <property type="evidence" value="ECO:0007669"/>
    <property type="project" value="InterPro"/>
</dbReference>
<feature type="domain" description="Sigma-54 factor interaction" evidence="7">
    <location>
        <begin position="152"/>
        <end position="381"/>
    </location>
</feature>
<dbReference type="AlphaFoldDB" id="A0A1G9N9Y3"/>
<evidence type="ECO:0000313" key="10">
    <source>
        <dbReference type="Proteomes" id="UP000182146"/>
    </source>
</evidence>
<dbReference type="Gene3D" id="3.40.50.2300">
    <property type="match status" value="1"/>
</dbReference>
<feature type="modified residue" description="4-aspartylphosphate" evidence="6">
    <location>
        <position position="65"/>
    </location>
</feature>
<dbReference type="RefSeq" id="WP_052445949.1">
    <property type="nucleotide sequence ID" value="NZ_FNGU01000002.1"/>
</dbReference>
<dbReference type="Pfam" id="PF25601">
    <property type="entry name" value="AAA_lid_14"/>
    <property type="match status" value="1"/>
</dbReference>
<dbReference type="InterPro" id="IPR025943">
    <property type="entry name" value="Sigma_54_int_dom_ATP-bd_2"/>
</dbReference>
<gene>
    <name evidence="9" type="ORF">SAMN05660860_01393</name>
</gene>
<evidence type="ECO:0000259" key="8">
    <source>
        <dbReference type="PROSITE" id="PS50110"/>
    </source>
</evidence>
<dbReference type="SUPFAM" id="SSF52172">
    <property type="entry name" value="CheY-like"/>
    <property type="match status" value="1"/>
</dbReference>